<evidence type="ECO:0000259" key="1">
    <source>
        <dbReference type="Pfam" id="PF18156"/>
    </source>
</evidence>
<feature type="domain" description="pPIWI-RE three-gene island" evidence="1">
    <location>
        <begin position="19"/>
        <end position="155"/>
    </location>
</feature>
<evidence type="ECO:0000313" key="3">
    <source>
        <dbReference type="Proteomes" id="UP001223390"/>
    </source>
</evidence>
<evidence type="ECO:0000313" key="2">
    <source>
        <dbReference type="EMBL" id="MDK9500338.1"/>
    </source>
</evidence>
<dbReference type="InterPro" id="IPR041191">
    <property type="entry name" value="pPIWI_RE_Y"/>
</dbReference>
<proteinExistence type="predicted"/>
<reference evidence="2 3" key="1">
    <citation type="submission" date="2023-05" db="EMBL/GenBank/DDBJ databases">
        <title>Sequencing and Assembly of Streptomyces sp. NP73.</title>
        <authorList>
            <person name="Konwar A.N."/>
            <person name="Saikia K."/>
            <person name="Thakur D."/>
        </authorList>
    </citation>
    <scope>NUCLEOTIDE SEQUENCE [LARGE SCALE GENOMIC DNA]</scope>
    <source>
        <strain evidence="2 3">NP73</strain>
    </source>
</reference>
<protein>
    <recommendedName>
        <fullName evidence="1">pPIWI-RE three-gene island domain-containing protein</fullName>
    </recommendedName>
</protein>
<sequence length="365" mass="39811">MSGRGGAAHPAGTLDEELLGAVARAVLTATAQDRLEALTLPYPRDLQVVADRITLRCLRYGVPPPGSVSELLTWCAQPLAYWPVPGSVPPSVLPGTRLIDPVGRTATRSCAELAALGHPAGPEVEAEAAVHGLRTELGPQRYRECMRFLVEHPVVSADLRWRRQWNVALWTRVKHLYGEVPKSLQDEDRLRICGSCTLPGRRPGSAARWCEGERCGPETEFTELRKPGAAVLLDRSLRLFVTLPGNHERSVLTLMSEAGVTCTRLPADRSSFELATSAGPPITALVVDRAQPRLWADRVPWSELPVRDGLLVIVPETRTEPAYARELRAAVHSGCGVRPVLLTAKRAVRHLISPPPRRAPSSGRT</sequence>
<dbReference type="EMBL" id="JASITI010000060">
    <property type="protein sequence ID" value="MDK9500338.1"/>
    <property type="molecule type" value="Genomic_DNA"/>
</dbReference>
<dbReference type="Proteomes" id="UP001223390">
    <property type="component" value="Unassembled WGS sequence"/>
</dbReference>
<dbReference type="Pfam" id="PF18156">
    <property type="entry name" value="pPIWI_RE_Y"/>
    <property type="match status" value="1"/>
</dbReference>
<accession>A0ABT7H403</accession>
<organism evidence="2 3">
    <name type="scientific">Streptomyces katrae</name>
    <dbReference type="NCBI Taxonomy" id="68223"/>
    <lineage>
        <taxon>Bacteria</taxon>
        <taxon>Bacillati</taxon>
        <taxon>Actinomycetota</taxon>
        <taxon>Actinomycetes</taxon>
        <taxon>Kitasatosporales</taxon>
        <taxon>Streptomycetaceae</taxon>
        <taxon>Streptomyces</taxon>
    </lineage>
</organism>
<gene>
    <name evidence="2" type="ORF">QEZ40_006157</name>
</gene>
<name>A0ABT7H403_9ACTN</name>
<keyword evidence="3" id="KW-1185">Reference proteome</keyword>
<comment type="caution">
    <text evidence="2">The sequence shown here is derived from an EMBL/GenBank/DDBJ whole genome shotgun (WGS) entry which is preliminary data.</text>
</comment>
<dbReference type="RefSeq" id="WP_285345992.1">
    <property type="nucleotide sequence ID" value="NZ_JASITI010000060.1"/>
</dbReference>